<evidence type="ECO:0000256" key="1">
    <source>
        <dbReference type="SAM" id="MobiDB-lite"/>
    </source>
</evidence>
<dbReference type="EMBL" id="JBHMCE010000009">
    <property type="protein sequence ID" value="MFB9530673.1"/>
    <property type="molecule type" value="Genomic_DNA"/>
</dbReference>
<dbReference type="InterPro" id="IPR021527">
    <property type="entry name" value="DUF2795"/>
</dbReference>
<gene>
    <name evidence="2" type="ORF">ACFFRN_29115</name>
</gene>
<proteinExistence type="predicted"/>
<comment type="caution">
    <text evidence="2">The sequence shown here is derived from an EMBL/GenBank/DDBJ whole genome shotgun (WGS) entry which is preliminary data.</text>
</comment>
<evidence type="ECO:0000313" key="2">
    <source>
        <dbReference type="EMBL" id="MFB9530673.1"/>
    </source>
</evidence>
<feature type="region of interest" description="Disordered" evidence="1">
    <location>
        <begin position="1"/>
        <end position="22"/>
    </location>
</feature>
<sequence length="64" mass="7027">MSNSPNPIELQKHLSGVDYPASRDDLVRTAKEQGADQEMIKALQSIPDREYDGPNAVTQAVSRS</sequence>
<protein>
    <submittedName>
        <fullName evidence="2">DUF2795 domain-containing protein</fullName>
    </submittedName>
</protein>
<evidence type="ECO:0000313" key="3">
    <source>
        <dbReference type="Proteomes" id="UP001589646"/>
    </source>
</evidence>
<dbReference type="Pfam" id="PF11387">
    <property type="entry name" value="DUF2795"/>
    <property type="match status" value="1"/>
</dbReference>
<accession>A0ABV5Q5C3</accession>
<name>A0ABV5Q5C3_9ACTN</name>
<organism evidence="2 3">
    <name type="scientific">Nonomuraea roseola</name>
    <dbReference type="NCBI Taxonomy" id="46179"/>
    <lineage>
        <taxon>Bacteria</taxon>
        <taxon>Bacillati</taxon>
        <taxon>Actinomycetota</taxon>
        <taxon>Actinomycetes</taxon>
        <taxon>Streptosporangiales</taxon>
        <taxon>Streptosporangiaceae</taxon>
        <taxon>Nonomuraea</taxon>
    </lineage>
</organism>
<dbReference type="Proteomes" id="UP001589646">
    <property type="component" value="Unassembled WGS sequence"/>
</dbReference>
<reference evidence="2 3" key="1">
    <citation type="submission" date="2024-09" db="EMBL/GenBank/DDBJ databases">
        <authorList>
            <person name="Sun Q."/>
            <person name="Mori K."/>
        </authorList>
    </citation>
    <scope>NUCLEOTIDE SEQUENCE [LARGE SCALE GENOMIC DNA]</scope>
    <source>
        <strain evidence="2 3">JCM 3323</strain>
    </source>
</reference>
<keyword evidence="3" id="KW-1185">Reference proteome</keyword>
<dbReference type="RefSeq" id="WP_346121036.1">
    <property type="nucleotide sequence ID" value="NZ_BAAAXC010000012.1"/>
</dbReference>